<sequence>MFILKNGKFAGYFLLIFLSISAINSVALGGRILQDVVEKPQQWSQVPDKGFFANVDREVPSCPDPLHNR</sequence>
<dbReference type="Proteomes" id="UP000077755">
    <property type="component" value="Chromosome 1"/>
</dbReference>
<accession>A0AAF0W9S6</accession>
<keyword evidence="2" id="KW-1185">Reference proteome</keyword>
<gene>
    <name evidence="1" type="ORF">DCAR_0103531</name>
</gene>
<protein>
    <submittedName>
        <fullName evidence="1">Uncharacterized protein</fullName>
    </submittedName>
</protein>
<proteinExistence type="predicted"/>
<dbReference type="AlphaFoldDB" id="A0AAF0W9S6"/>
<dbReference type="EMBL" id="CP093343">
    <property type="protein sequence ID" value="WOG84348.1"/>
    <property type="molecule type" value="Genomic_DNA"/>
</dbReference>
<reference evidence="1" key="1">
    <citation type="journal article" date="2016" name="Nat. Genet.">
        <title>A high-quality carrot genome assembly provides new insights into carotenoid accumulation and asterid genome evolution.</title>
        <authorList>
            <person name="Iorizzo M."/>
            <person name="Ellison S."/>
            <person name="Senalik D."/>
            <person name="Zeng P."/>
            <person name="Satapoomin P."/>
            <person name="Huang J."/>
            <person name="Bowman M."/>
            <person name="Iovene M."/>
            <person name="Sanseverino W."/>
            <person name="Cavagnaro P."/>
            <person name="Yildiz M."/>
            <person name="Macko-Podgorni A."/>
            <person name="Moranska E."/>
            <person name="Grzebelus E."/>
            <person name="Grzebelus D."/>
            <person name="Ashrafi H."/>
            <person name="Zheng Z."/>
            <person name="Cheng S."/>
            <person name="Spooner D."/>
            <person name="Van Deynze A."/>
            <person name="Simon P."/>
        </authorList>
    </citation>
    <scope>NUCLEOTIDE SEQUENCE</scope>
    <source>
        <tissue evidence="1">Leaf</tissue>
    </source>
</reference>
<name>A0AAF0W9S6_DAUCS</name>
<evidence type="ECO:0000313" key="2">
    <source>
        <dbReference type="Proteomes" id="UP000077755"/>
    </source>
</evidence>
<evidence type="ECO:0000313" key="1">
    <source>
        <dbReference type="EMBL" id="WOG84348.1"/>
    </source>
</evidence>
<organism evidence="1 2">
    <name type="scientific">Daucus carota subsp. sativus</name>
    <name type="common">Carrot</name>
    <dbReference type="NCBI Taxonomy" id="79200"/>
    <lineage>
        <taxon>Eukaryota</taxon>
        <taxon>Viridiplantae</taxon>
        <taxon>Streptophyta</taxon>
        <taxon>Embryophyta</taxon>
        <taxon>Tracheophyta</taxon>
        <taxon>Spermatophyta</taxon>
        <taxon>Magnoliopsida</taxon>
        <taxon>eudicotyledons</taxon>
        <taxon>Gunneridae</taxon>
        <taxon>Pentapetalae</taxon>
        <taxon>asterids</taxon>
        <taxon>campanulids</taxon>
        <taxon>Apiales</taxon>
        <taxon>Apiaceae</taxon>
        <taxon>Apioideae</taxon>
        <taxon>Scandiceae</taxon>
        <taxon>Daucinae</taxon>
        <taxon>Daucus</taxon>
        <taxon>Daucus sect. Daucus</taxon>
    </lineage>
</organism>
<reference evidence="1" key="2">
    <citation type="submission" date="2022-03" db="EMBL/GenBank/DDBJ databases">
        <title>Draft title - Genomic analysis of global carrot germplasm unveils the trajectory of domestication and the origin of high carotenoid orange carrot.</title>
        <authorList>
            <person name="Iorizzo M."/>
            <person name="Ellison S."/>
            <person name="Senalik D."/>
            <person name="Macko-Podgorni A."/>
            <person name="Grzebelus D."/>
            <person name="Bostan H."/>
            <person name="Rolling W."/>
            <person name="Curaba J."/>
            <person name="Simon P."/>
        </authorList>
    </citation>
    <scope>NUCLEOTIDE SEQUENCE</scope>
    <source>
        <tissue evidence="1">Leaf</tissue>
    </source>
</reference>